<evidence type="ECO:0000256" key="3">
    <source>
        <dbReference type="ARBA" id="ARBA00022475"/>
    </source>
</evidence>
<dbReference type="GO" id="GO:0022857">
    <property type="term" value="F:transmembrane transporter activity"/>
    <property type="evidence" value="ECO:0007669"/>
    <property type="project" value="InterPro"/>
</dbReference>
<reference evidence="9" key="3">
    <citation type="journal article" date="2018" name="Nature">
        <title>A major lineage of non-tailed dsDNA viruses as unrecognized killers of marine bacteria.</title>
        <authorList>
            <person name="Kauffman K.M."/>
            <person name="Hussain F.A."/>
            <person name="Yang J."/>
            <person name="Arevalo P."/>
            <person name="Brown J.M."/>
            <person name="Chang W.K."/>
            <person name="VanInsberghe D."/>
            <person name="Elsherbini J."/>
            <person name="Sharma R.S."/>
            <person name="Cutler M.B."/>
            <person name="Kelly L."/>
            <person name="Polz M.F."/>
        </authorList>
    </citation>
    <scope>NUCLEOTIDE SEQUENCE</scope>
    <source>
        <strain evidence="9">10N.261.52.F7</strain>
    </source>
</reference>
<evidence type="ECO:0000256" key="2">
    <source>
        <dbReference type="ARBA" id="ARBA00022448"/>
    </source>
</evidence>
<organism evidence="9">
    <name type="scientific">Vibrio lentus</name>
    <dbReference type="NCBI Taxonomy" id="136468"/>
    <lineage>
        <taxon>Bacteria</taxon>
        <taxon>Pseudomonadati</taxon>
        <taxon>Pseudomonadota</taxon>
        <taxon>Gammaproteobacteria</taxon>
        <taxon>Vibrionales</taxon>
        <taxon>Vibrionaceae</taxon>
        <taxon>Vibrio</taxon>
    </lineage>
</organism>
<sequence length="422" mass="45784">MLEAKAITDSQSWFSIGREGWLLVLGSGFNRFGQFMSLPFLALYLSSTSELSNTYIGLIIACGPLAGVISGFYGGTLSDHLPRKLVLTLSASLVTFAYALFFYLDSPIYLALTNLVFGMATAVFEPVLMAACRDEGEKKKIQRAMILRYTSINVSAAIAPLVGGYFASSDNPSMVFLIAGIISFGLLFAVLLLDIAPHKSLHQNAPSIVETLKVVLADKKFTFYVVAFTLVLFSYAFTSSVLSLQLLEQFGSSESAKGLLEMWKGYWGNNLSGAQLFTLLLVVNAVSVLLFQAPMTYLLRNETTLNKLLKSGLLMSVGYAALIVPTDSYHLFVLAIVIICAGESVMFPMTTILTDDTAPESKRGSYYGAAGFKKLGFVLAPPIGGWLLDQYSPSILWASACFSSLLALAICLYASKFPKPQK</sequence>
<gene>
    <name evidence="9" type="ORF">BCT99_25695</name>
</gene>
<feature type="transmembrane region" description="Helical" evidence="7">
    <location>
        <begin position="149"/>
        <end position="168"/>
    </location>
</feature>
<evidence type="ECO:0000256" key="1">
    <source>
        <dbReference type="ARBA" id="ARBA00004651"/>
    </source>
</evidence>
<feature type="transmembrane region" description="Helical" evidence="7">
    <location>
        <begin position="55"/>
        <end position="73"/>
    </location>
</feature>
<evidence type="ECO:0000256" key="5">
    <source>
        <dbReference type="ARBA" id="ARBA00022989"/>
    </source>
</evidence>
<comment type="caution">
    <text evidence="9">The sequence shown here is derived from an EMBL/GenBank/DDBJ whole genome shotgun (WGS) entry which is preliminary data.</text>
</comment>
<dbReference type="InterPro" id="IPR020846">
    <property type="entry name" value="MFS_dom"/>
</dbReference>
<keyword evidence="3" id="KW-1003">Cell membrane</keyword>
<dbReference type="PANTHER" id="PTHR23517">
    <property type="entry name" value="RESISTANCE PROTEIN MDTM, PUTATIVE-RELATED-RELATED"/>
    <property type="match status" value="1"/>
</dbReference>
<comment type="subcellular location">
    <subcellularLocation>
        <location evidence="1">Cell membrane</location>
        <topology evidence="1">Multi-pass membrane protein</topology>
    </subcellularLocation>
</comment>
<feature type="transmembrane region" description="Helical" evidence="7">
    <location>
        <begin position="331"/>
        <end position="354"/>
    </location>
</feature>
<dbReference type="InterPro" id="IPR050171">
    <property type="entry name" value="MFS_Transporters"/>
</dbReference>
<protein>
    <recommendedName>
        <fullName evidence="8">Major facilitator superfamily (MFS) profile domain-containing protein</fullName>
    </recommendedName>
</protein>
<feature type="transmembrane region" description="Helical" evidence="7">
    <location>
        <begin position="109"/>
        <end position="128"/>
    </location>
</feature>
<dbReference type="Pfam" id="PF07690">
    <property type="entry name" value="MFS_1"/>
    <property type="match status" value="1"/>
</dbReference>
<evidence type="ECO:0000256" key="7">
    <source>
        <dbReference type="SAM" id="Phobius"/>
    </source>
</evidence>
<dbReference type="PROSITE" id="PS50850">
    <property type="entry name" value="MFS"/>
    <property type="match status" value="1"/>
</dbReference>
<feature type="transmembrane region" description="Helical" evidence="7">
    <location>
        <begin position="174"/>
        <end position="193"/>
    </location>
</feature>
<dbReference type="PANTHER" id="PTHR23517:SF2">
    <property type="entry name" value="MULTIDRUG RESISTANCE PROTEIN MDTH"/>
    <property type="match status" value="1"/>
</dbReference>
<reference evidence="9" key="2">
    <citation type="submission" date="2016-07" db="EMBL/GenBank/DDBJ databases">
        <authorList>
            <person name="Kauffman K."/>
            <person name="Arevalo P."/>
            <person name="Polz M.F."/>
        </authorList>
    </citation>
    <scope>NUCLEOTIDE SEQUENCE</scope>
    <source>
        <strain evidence="9">10N.261.52.F7</strain>
    </source>
</reference>
<name>A0AB36XI04_9VIBR</name>
<feature type="transmembrane region" description="Helical" evidence="7">
    <location>
        <begin position="21"/>
        <end position="43"/>
    </location>
</feature>
<dbReference type="RefSeq" id="WP_157933343.1">
    <property type="nucleotide sequence ID" value="NZ_JAJGZN020000001.1"/>
</dbReference>
<feature type="transmembrane region" description="Helical" evidence="7">
    <location>
        <begin position="308"/>
        <end position="325"/>
    </location>
</feature>
<feature type="transmembrane region" description="Helical" evidence="7">
    <location>
        <begin position="85"/>
        <end position="103"/>
    </location>
</feature>
<keyword evidence="5 7" id="KW-1133">Transmembrane helix</keyword>
<keyword evidence="2" id="KW-0813">Transport</keyword>
<evidence type="ECO:0000313" key="9">
    <source>
        <dbReference type="EMBL" id="PMK42725.1"/>
    </source>
</evidence>
<feature type="transmembrane region" description="Helical" evidence="7">
    <location>
        <begin position="221"/>
        <end position="242"/>
    </location>
</feature>
<dbReference type="EMBL" id="MCXM01000038">
    <property type="protein sequence ID" value="PMK42725.1"/>
    <property type="molecule type" value="Genomic_DNA"/>
</dbReference>
<feature type="domain" description="Major facilitator superfamily (MFS) profile" evidence="8">
    <location>
        <begin position="1"/>
        <end position="418"/>
    </location>
</feature>
<dbReference type="GO" id="GO:0005886">
    <property type="term" value="C:plasma membrane"/>
    <property type="evidence" value="ECO:0007669"/>
    <property type="project" value="UniProtKB-SubCell"/>
</dbReference>
<accession>A0AB36XI04</accession>
<feature type="transmembrane region" description="Helical" evidence="7">
    <location>
        <begin position="366"/>
        <end position="388"/>
    </location>
</feature>
<evidence type="ECO:0000256" key="4">
    <source>
        <dbReference type="ARBA" id="ARBA00022692"/>
    </source>
</evidence>
<proteinExistence type="predicted"/>
<keyword evidence="4 7" id="KW-0812">Transmembrane</keyword>
<feature type="transmembrane region" description="Helical" evidence="7">
    <location>
        <begin position="394"/>
        <end position="414"/>
    </location>
</feature>
<dbReference type="AlphaFoldDB" id="A0AB36XI04"/>
<reference key="1">
    <citation type="submission" date="2016-07" db="EMBL/GenBank/DDBJ databases">
        <title>Nontailed viruses are major unrecognized killers of bacteria in the ocean.</title>
        <authorList>
            <person name="Kauffman K."/>
            <person name="Hussain F."/>
            <person name="Yang J."/>
            <person name="Arevalo P."/>
            <person name="Brown J."/>
            <person name="Cutler M."/>
            <person name="Kelly L."/>
            <person name="Polz M.F."/>
        </authorList>
    </citation>
    <scope>NUCLEOTIDE SEQUENCE [LARGE SCALE GENOMIC DNA]</scope>
    <source>
        <strain>10N.261.52.F7</strain>
    </source>
</reference>
<dbReference type="InterPro" id="IPR036259">
    <property type="entry name" value="MFS_trans_sf"/>
</dbReference>
<evidence type="ECO:0000256" key="6">
    <source>
        <dbReference type="ARBA" id="ARBA00023136"/>
    </source>
</evidence>
<feature type="transmembrane region" description="Helical" evidence="7">
    <location>
        <begin position="276"/>
        <end position="299"/>
    </location>
</feature>
<keyword evidence="6 7" id="KW-0472">Membrane</keyword>
<dbReference type="Gene3D" id="1.20.1250.20">
    <property type="entry name" value="MFS general substrate transporter like domains"/>
    <property type="match status" value="1"/>
</dbReference>
<evidence type="ECO:0000259" key="8">
    <source>
        <dbReference type="PROSITE" id="PS50850"/>
    </source>
</evidence>
<dbReference type="SUPFAM" id="SSF103473">
    <property type="entry name" value="MFS general substrate transporter"/>
    <property type="match status" value="1"/>
</dbReference>
<dbReference type="InterPro" id="IPR011701">
    <property type="entry name" value="MFS"/>
</dbReference>